<evidence type="ECO:0000313" key="1">
    <source>
        <dbReference type="EMBL" id="CDM97735.1"/>
    </source>
</evidence>
<organism evidence="1 2">
    <name type="scientific">Limnospira indica PCC 8005</name>
    <dbReference type="NCBI Taxonomy" id="376219"/>
    <lineage>
        <taxon>Bacteria</taxon>
        <taxon>Bacillati</taxon>
        <taxon>Cyanobacteriota</taxon>
        <taxon>Cyanophyceae</taxon>
        <taxon>Oscillatoriophycideae</taxon>
        <taxon>Oscillatoriales</taxon>
        <taxon>Sirenicapillariaceae</taxon>
        <taxon>Limnospira</taxon>
    </lineage>
</organism>
<dbReference type="SUPFAM" id="SSF47598">
    <property type="entry name" value="Ribbon-helix-helix"/>
    <property type="match status" value="1"/>
</dbReference>
<dbReference type="GO" id="GO:0006355">
    <property type="term" value="P:regulation of DNA-templated transcription"/>
    <property type="evidence" value="ECO:0007669"/>
    <property type="project" value="InterPro"/>
</dbReference>
<dbReference type="AlphaFoldDB" id="A0A9P1P196"/>
<name>A0A9P1P196_9CYAN</name>
<proteinExistence type="predicted"/>
<keyword evidence="2" id="KW-1185">Reference proteome</keyword>
<dbReference type="Proteomes" id="UP000032946">
    <property type="component" value="Chromosome"/>
</dbReference>
<protein>
    <submittedName>
        <fullName evidence="1">Uncharacterized protein</fullName>
    </submittedName>
</protein>
<gene>
    <name evidence="1" type="ORF">ARTHRO_60336</name>
</gene>
<reference evidence="1 2" key="1">
    <citation type="submission" date="2014-02" db="EMBL/GenBank/DDBJ databases">
        <authorList>
            <person name="Genoscope - CEA"/>
        </authorList>
    </citation>
    <scope>NUCLEOTIDE SEQUENCE [LARGE SCALE GENOMIC DNA]</scope>
    <source>
        <strain evidence="1 2">PCC 8005</strain>
    </source>
</reference>
<dbReference type="InterPro" id="IPR010985">
    <property type="entry name" value="Ribbon_hlx_hlx"/>
</dbReference>
<evidence type="ECO:0000313" key="2">
    <source>
        <dbReference type="Proteomes" id="UP000032946"/>
    </source>
</evidence>
<accession>A0A9P1P196</accession>
<dbReference type="RefSeq" id="WP_008055045.1">
    <property type="nucleotide sequence ID" value="NZ_FO818640.1"/>
</dbReference>
<sequence>MSDLIVKIPDSLYQQVAELAARESISVDQLVAIAFSAQVSPWMTQDYVVEPAKQGNWEQFKQVLSKVPLVPPEEVVVRFLKWRSLHCQLEMRSQLSRIPNCYNRQGKPI</sequence>
<dbReference type="EMBL" id="FO818640">
    <property type="protein sequence ID" value="CDM97735.1"/>
    <property type="molecule type" value="Genomic_DNA"/>
</dbReference>